<dbReference type="Pfam" id="PF24883">
    <property type="entry name" value="NPHP3_N"/>
    <property type="match status" value="1"/>
</dbReference>
<name>A0AAE0K4Q3_9PEZI</name>
<dbReference type="InterPro" id="IPR056884">
    <property type="entry name" value="NPHP3-like_N"/>
</dbReference>
<reference evidence="3" key="1">
    <citation type="journal article" date="2023" name="Mol. Phylogenet. Evol.">
        <title>Genome-scale phylogeny and comparative genomics of the fungal order Sordariales.</title>
        <authorList>
            <person name="Hensen N."/>
            <person name="Bonometti L."/>
            <person name="Westerberg I."/>
            <person name="Brannstrom I.O."/>
            <person name="Guillou S."/>
            <person name="Cros-Aarteil S."/>
            <person name="Calhoun S."/>
            <person name="Haridas S."/>
            <person name="Kuo A."/>
            <person name="Mondo S."/>
            <person name="Pangilinan J."/>
            <person name="Riley R."/>
            <person name="LaButti K."/>
            <person name="Andreopoulos B."/>
            <person name="Lipzen A."/>
            <person name="Chen C."/>
            <person name="Yan M."/>
            <person name="Daum C."/>
            <person name="Ng V."/>
            <person name="Clum A."/>
            <person name="Steindorff A."/>
            <person name="Ohm R.A."/>
            <person name="Martin F."/>
            <person name="Silar P."/>
            <person name="Natvig D.O."/>
            <person name="Lalanne C."/>
            <person name="Gautier V."/>
            <person name="Ament-Velasquez S.L."/>
            <person name="Kruys A."/>
            <person name="Hutchinson M.I."/>
            <person name="Powell A.J."/>
            <person name="Barry K."/>
            <person name="Miller A.N."/>
            <person name="Grigoriev I.V."/>
            <person name="Debuchy R."/>
            <person name="Gladieux P."/>
            <person name="Hiltunen Thoren M."/>
            <person name="Johannesson H."/>
        </authorList>
    </citation>
    <scope>NUCLEOTIDE SEQUENCE</scope>
    <source>
        <strain evidence="3">CBS 958.72</strain>
    </source>
</reference>
<evidence type="ECO:0000259" key="2">
    <source>
        <dbReference type="Pfam" id="PF24883"/>
    </source>
</evidence>
<comment type="caution">
    <text evidence="3">The sequence shown here is derived from an EMBL/GenBank/DDBJ whole genome shotgun (WGS) entry which is preliminary data.</text>
</comment>
<evidence type="ECO:0000313" key="4">
    <source>
        <dbReference type="Proteomes" id="UP001287356"/>
    </source>
</evidence>
<protein>
    <recommendedName>
        <fullName evidence="2">Nephrocystin 3-like N-terminal domain-containing protein</fullName>
    </recommendedName>
</protein>
<sequence>HDRPESRLLWIKGDPGKDKTMLLCGINELERAIAADGQCHNLAYFFCQATDSRINNAIAVLRGLIYLLAHQQPRLISHVRKYTDADKSLSDANAWVALSDILGGILGDPNLKAT</sequence>
<dbReference type="AlphaFoldDB" id="A0AAE0K4Q3"/>
<reference evidence="3" key="2">
    <citation type="submission" date="2023-06" db="EMBL/GenBank/DDBJ databases">
        <authorList>
            <consortium name="Lawrence Berkeley National Laboratory"/>
            <person name="Haridas S."/>
            <person name="Hensen N."/>
            <person name="Bonometti L."/>
            <person name="Westerberg I."/>
            <person name="Brannstrom I.O."/>
            <person name="Guillou S."/>
            <person name="Cros-Aarteil S."/>
            <person name="Calhoun S."/>
            <person name="Kuo A."/>
            <person name="Mondo S."/>
            <person name="Pangilinan J."/>
            <person name="Riley R."/>
            <person name="Labutti K."/>
            <person name="Andreopoulos B."/>
            <person name="Lipzen A."/>
            <person name="Chen C."/>
            <person name="Yanf M."/>
            <person name="Daum C."/>
            <person name="Ng V."/>
            <person name="Clum A."/>
            <person name="Steindorff A."/>
            <person name="Ohm R."/>
            <person name="Martin F."/>
            <person name="Silar P."/>
            <person name="Natvig D."/>
            <person name="Lalanne C."/>
            <person name="Gautier V."/>
            <person name="Ament-Velasquez S.L."/>
            <person name="Kruys A."/>
            <person name="Hutchinson M.I."/>
            <person name="Powell A.J."/>
            <person name="Barry K."/>
            <person name="Miller A.N."/>
            <person name="Grigoriev I.V."/>
            <person name="Debuchy R."/>
            <person name="Gladieux P."/>
            <person name="Thoren M.H."/>
            <person name="Johannesson H."/>
        </authorList>
    </citation>
    <scope>NUCLEOTIDE SEQUENCE</scope>
    <source>
        <strain evidence="3">CBS 958.72</strain>
    </source>
</reference>
<feature type="non-terminal residue" evidence="3">
    <location>
        <position position="114"/>
    </location>
</feature>
<organism evidence="3 4">
    <name type="scientific">Lasiosphaeria ovina</name>
    <dbReference type="NCBI Taxonomy" id="92902"/>
    <lineage>
        <taxon>Eukaryota</taxon>
        <taxon>Fungi</taxon>
        <taxon>Dikarya</taxon>
        <taxon>Ascomycota</taxon>
        <taxon>Pezizomycotina</taxon>
        <taxon>Sordariomycetes</taxon>
        <taxon>Sordariomycetidae</taxon>
        <taxon>Sordariales</taxon>
        <taxon>Lasiosphaeriaceae</taxon>
        <taxon>Lasiosphaeria</taxon>
    </lineage>
</organism>
<feature type="domain" description="Nephrocystin 3-like N-terminal" evidence="2">
    <location>
        <begin position="4"/>
        <end position="101"/>
    </location>
</feature>
<dbReference type="EMBL" id="JAULSN010000006">
    <property type="protein sequence ID" value="KAK3369572.1"/>
    <property type="molecule type" value="Genomic_DNA"/>
</dbReference>
<evidence type="ECO:0000256" key="1">
    <source>
        <dbReference type="ARBA" id="ARBA00022737"/>
    </source>
</evidence>
<feature type="non-terminal residue" evidence="3">
    <location>
        <position position="1"/>
    </location>
</feature>
<proteinExistence type="predicted"/>
<accession>A0AAE0K4Q3</accession>
<keyword evidence="4" id="KW-1185">Reference proteome</keyword>
<dbReference type="Proteomes" id="UP001287356">
    <property type="component" value="Unassembled WGS sequence"/>
</dbReference>
<gene>
    <name evidence="3" type="ORF">B0T24DRAFT_499432</name>
</gene>
<evidence type="ECO:0000313" key="3">
    <source>
        <dbReference type="EMBL" id="KAK3369572.1"/>
    </source>
</evidence>
<keyword evidence="1" id="KW-0677">Repeat</keyword>